<dbReference type="OrthoDB" id="3203373at2759"/>
<proteinExistence type="predicted"/>
<sequence>MRHLLVTELEDFGYFEDFEENLVVLAQSFPDIEQLTIQNGQHMDDVFKAILCGDSEDSADGGRVVVQWPKLQTIAVSACIEDFDASKLQNLILRSQRAGRPIRKLLLPQTVIAGEGADALVELGKLVEMDEFNIDWPTPFDWSKEPELPGGWGILSSGPSANTFIFGKTPHSISKWLQ</sequence>
<dbReference type="AlphaFoldDB" id="A0A167V6P3"/>
<organism evidence="1 2">
    <name type="scientific">Athelia psychrophila</name>
    <dbReference type="NCBI Taxonomy" id="1759441"/>
    <lineage>
        <taxon>Eukaryota</taxon>
        <taxon>Fungi</taxon>
        <taxon>Dikarya</taxon>
        <taxon>Basidiomycota</taxon>
        <taxon>Agaricomycotina</taxon>
        <taxon>Agaricomycetes</taxon>
        <taxon>Agaricomycetidae</taxon>
        <taxon>Atheliales</taxon>
        <taxon>Atheliaceae</taxon>
        <taxon>Athelia</taxon>
    </lineage>
</organism>
<evidence type="ECO:0000313" key="1">
    <source>
        <dbReference type="EMBL" id="KZP04694.1"/>
    </source>
</evidence>
<name>A0A167V6P3_9AGAM</name>
<dbReference type="EMBL" id="KV417896">
    <property type="protein sequence ID" value="KZP04694.1"/>
    <property type="molecule type" value="Genomic_DNA"/>
</dbReference>
<protein>
    <submittedName>
        <fullName evidence="1">Uncharacterized protein</fullName>
    </submittedName>
</protein>
<evidence type="ECO:0000313" key="2">
    <source>
        <dbReference type="Proteomes" id="UP000076532"/>
    </source>
</evidence>
<dbReference type="Proteomes" id="UP000076532">
    <property type="component" value="Unassembled WGS sequence"/>
</dbReference>
<reference evidence="1 2" key="1">
    <citation type="journal article" date="2016" name="Mol. Biol. Evol.">
        <title>Comparative Genomics of Early-Diverging Mushroom-Forming Fungi Provides Insights into the Origins of Lignocellulose Decay Capabilities.</title>
        <authorList>
            <person name="Nagy L.G."/>
            <person name="Riley R."/>
            <person name="Tritt A."/>
            <person name="Adam C."/>
            <person name="Daum C."/>
            <person name="Floudas D."/>
            <person name="Sun H."/>
            <person name="Yadav J.S."/>
            <person name="Pangilinan J."/>
            <person name="Larsson K.H."/>
            <person name="Matsuura K."/>
            <person name="Barry K."/>
            <person name="Labutti K."/>
            <person name="Kuo R."/>
            <person name="Ohm R.A."/>
            <person name="Bhattacharya S.S."/>
            <person name="Shirouzu T."/>
            <person name="Yoshinaga Y."/>
            <person name="Martin F.M."/>
            <person name="Grigoriev I.V."/>
            <person name="Hibbett D.S."/>
        </authorList>
    </citation>
    <scope>NUCLEOTIDE SEQUENCE [LARGE SCALE GENOMIC DNA]</scope>
    <source>
        <strain evidence="1 2">CBS 109695</strain>
    </source>
</reference>
<keyword evidence="2" id="KW-1185">Reference proteome</keyword>
<accession>A0A167V6P3</accession>
<gene>
    <name evidence="1" type="ORF">FIBSPDRAFT_940854</name>
</gene>